<evidence type="ECO:0000256" key="1">
    <source>
        <dbReference type="ARBA" id="ARBA00022737"/>
    </source>
</evidence>
<dbReference type="Gene3D" id="1.25.40.10">
    <property type="entry name" value="Tetratricopeptide repeat domain"/>
    <property type="match status" value="2"/>
</dbReference>
<dbReference type="PANTHER" id="PTHR45641:SF19">
    <property type="entry name" value="NEPHROCYSTIN-3"/>
    <property type="match status" value="1"/>
</dbReference>
<dbReference type="SUPFAM" id="SSF48452">
    <property type="entry name" value="TPR-like"/>
    <property type="match status" value="2"/>
</dbReference>
<reference evidence="3" key="1">
    <citation type="journal article" date="2019" name="bioRxiv">
        <title>The Genome of the Zebra Mussel, Dreissena polymorpha: A Resource for Invasive Species Research.</title>
        <authorList>
            <person name="McCartney M.A."/>
            <person name="Auch B."/>
            <person name="Kono T."/>
            <person name="Mallez S."/>
            <person name="Zhang Y."/>
            <person name="Obille A."/>
            <person name="Becker A."/>
            <person name="Abrahante J.E."/>
            <person name="Garbe J."/>
            <person name="Badalamenti J.P."/>
            <person name="Herman A."/>
            <person name="Mangelson H."/>
            <person name="Liachko I."/>
            <person name="Sullivan S."/>
            <person name="Sone E.D."/>
            <person name="Koren S."/>
            <person name="Silverstein K.A.T."/>
            <person name="Beckman K.B."/>
            <person name="Gohl D.M."/>
        </authorList>
    </citation>
    <scope>NUCLEOTIDE SEQUENCE</scope>
    <source>
        <strain evidence="3">Duluth1</strain>
        <tissue evidence="3">Whole animal</tissue>
    </source>
</reference>
<keyword evidence="1" id="KW-0677">Repeat</keyword>
<evidence type="ECO:0000313" key="4">
    <source>
        <dbReference type="Proteomes" id="UP000828390"/>
    </source>
</evidence>
<keyword evidence="2" id="KW-0802">TPR repeat</keyword>
<protein>
    <submittedName>
        <fullName evidence="3">Uncharacterized protein</fullName>
    </submittedName>
</protein>
<proteinExistence type="predicted"/>
<dbReference type="PANTHER" id="PTHR45641">
    <property type="entry name" value="TETRATRICOPEPTIDE REPEAT PROTEIN (AFU_ORTHOLOGUE AFUA_6G03870)"/>
    <property type="match status" value="1"/>
</dbReference>
<dbReference type="SMART" id="SM00028">
    <property type="entry name" value="TPR"/>
    <property type="match status" value="5"/>
</dbReference>
<evidence type="ECO:0000313" key="3">
    <source>
        <dbReference type="EMBL" id="KAH3844298.1"/>
    </source>
</evidence>
<dbReference type="InterPro" id="IPR011990">
    <property type="entry name" value="TPR-like_helical_dom_sf"/>
</dbReference>
<sequence length="342" mass="39904">MEKYEAALSVLQKEGPSLKLATLYHKIGRNVYKQGNIVDSITYYKKSLAISATRGKNYASVMLYTLSLTGASYVFLGQFDMGEKYHNRCYKRIEQLHGKIHPTVGHELDKIGLLHDQRGDTLTGLEYFLRGLDVKRRSNAAHFSIVYSLSNVANSYNTLRRFDEAHDNVDEAFEILEKHPVPHMDALSLMYNTRGKIYSNQEKWQDAEVAFRKCVEITRTVDDKSFFYMKRLVNLAEVQEKRNRLQACLRTASQAHALSERTIKTAPHVFIIMECLQCMCRVYRMLDKNDKFIETLKEMEVECIRLRNVYAELENQTKQKLIVKLIEDVKQMWTEVKYEKLE</sequence>
<keyword evidence="4" id="KW-1185">Reference proteome</keyword>
<dbReference type="AlphaFoldDB" id="A0A9D4KQN4"/>
<dbReference type="Pfam" id="PF13374">
    <property type="entry name" value="TPR_10"/>
    <property type="match status" value="2"/>
</dbReference>
<organism evidence="3 4">
    <name type="scientific">Dreissena polymorpha</name>
    <name type="common">Zebra mussel</name>
    <name type="synonym">Mytilus polymorpha</name>
    <dbReference type="NCBI Taxonomy" id="45954"/>
    <lineage>
        <taxon>Eukaryota</taxon>
        <taxon>Metazoa</taxon>
        <taxon>Spiralia</taxon>
        <taxon>Lophotrochozoa</taxon>
        <taxon>Mollusca</taxon>
        <taxon>Bivalvia</taxon>
        <taxon>Autobranchia</taxon>
        <taxon>Heteroconchia</taxon>
        <taxon>Euheterodonta</taxon>
        <taxon>Imparidentia</taxon>
        <taxon>Neoheterodontei</taxon>
        <taxon>Myida</taxon>
        <taxon>Dreissenoidea</taxon>
        <taxon>Dreissenidae</taxon>
        <taxon>Dreissena</taxon>
    </lineage>
</organism>
<dbReference type="InterPro" id="IPR019734">
    <property type="entry name" value="TPR_rpt"/>
</dbReference>
<evidence type="ECO:0000256" key="2">
    <source>
        <dbReference type="ARBA" id="ARBA00022803"/>
    </source>
</evidence>
<accession>A0A9D4KQN4</accession>
<name>A0A9D4KQN4_DREPO</name>
<comment type="caution">
    <text evidence="3">The sequence shown here is derived from an EMBL/GenBank/DDBJ whole genome shotgun (WGS) entry which is preliminary data.</text>
</comment>
<dbReference type="Proteomes" id="UP000828390">
    <property type="component" value="Unassembled WGS sequence"/>
</dbReference>
<gene>
    <name evidence="3" type="ORF">DPMN_086555</name>
</gene>
<reference evidence="3" key="2">
    <citation type="submission" date="2020-11" db="EMBL/GenBank/DDBJ databases">
        <authorList>
            <person name="McCartney M.A."/>
            <person name="Auch B."/>
            <person name="Kono T."/>
            <person name="Mallez S."/>
            <person name="Becker A."/>
            <person name="Gohl D.M."/>
            <person name="Silverstein K.A.T."/>
            <person name="Koren S."/>
            <person name="Bechman K.B."/>
            <person name="Herman A."/>
            <person name="Abrahante J.E."/>
            <person name="Garbe J."/>
        </authorList>
    </citation>
    <scope>NUCLEOTIDE SEQUENCE</scope>
    <source>
        <strain evidence="3">Duluth1</strain>
        <tissue evidence="3">Whole animal</tissue>
    </source>
</reference>
<dbReference type="EMBL" id="JAIWYP010000003">
    <property type="protein sequence ID" value="KAH3844298.1"/>
    <property type="molecule type" value="Genomic_DNA"/>
</dbReference>